<reference evidence="3" key="1">
    <citation type="submission" date="2023-04" db="EMBL/GenBank/DDBJ databases">
        <title>Phytophthora fragariaefolia NBRC 109709.</title>
        <authorList>
            <person name="Ichikawa N."/>
            <person name="Sato H."/>
            <person name="Tonouchi N."/>
        </authorList>
    </citation>
    <scope>NUCLEOTIDE SEQUENCE</scope>
    <source>
        <strain evidence="3">NBRC 109709</strain>
    </source>
</reference>
<dbReference type="GO" id="GO:0004523">
    <property type="term" value="F:RNA-DNA hybrid ribonuclease activity"/>
    <property type="evidence" value="ECO:0007669"/>
    <property type="project" value="InterPro"/>
</dbReference>
<dbReference type="EMBL" id="BSXT01002077">
    <property type="protein sequence ID" value="GMF47074.1"/>
    <property type="molecule type" value="Genomic_DNA"/>
</dbReference>
<keyword evidence="4" id="KW-1185">Reference proteome</keyword>
<sequence length="355" mass="40141">MDPGQGRPRKEDHTLKDDFADFREGATPHSAKNETVVGGTEKIDTDAEEIPRYGPSEKKESGGNGRRSNIQSGAGFLGLDARPRSSSREERHNLKTQALTDIFSFRTRVMTIWVVEWGNDQDDEIWDQVQELTQEIWEVCCAATVTATWLWNVSTIHPDGQGETSAKEVTEQHSATLMATISRYGVGLVFLITRKSKRKIDILGGNVGSDDGAKAKSTTNNVAEFVGLHRLLTKAVEAKWDNMPIIGDSAMVIRMMKEREMPRHKKMQHWYRLTRKLADKCRVASWSHRYRAHNKTADWSANAAMDSRTSYMVTLADVTDVTEQNYIRRGVEEHIKGCVRRWKEEYQGAVLRSGG</sequence>
<feature type="domain" description="RNase H type-1" evidence="2">
    <location>
        <begin position="215"/>
        <end position="304"/>
    </location>
</feature>
<dbReference type="AlphaFoldDB" id="A0A9W7CY44"/>
<feature type="compositionally biased region" description="Basic and acidic residues" evidence="1">
    <location>
        <begin position="8"/>
        <end position="26"/>
    </location>
</feature>
<organism evidence="3 4">
    <name type="scientific">Phytophthora fragariaefolia</name>
    <dbReference type="NCBI Taxonomy" id="1490495"/>
    <lineage>
        <taxon>Eukaryota</taxon>
        <taxon>Sar</taxon>
        <taxon>Stramenopiles</taxon>
        <taxon>Oomycota</taxon>
        <taxon>Peronosporomycetes</taxon>
        <taxon>Peronosporales</taxon>
        <taxon>Peronosporaceae</taxon>
        <taxon>Phytophthora</taxon>
    </lineage>
</organism>
<dbReference type="InterPro" id="IPR002156">
    <property type="entry name" value="RNaseH_domain"/>
</dbReference>
<protein>
    <submittedName>
        <fullName evidence="3">Unnamed protein product</fullName>
    </submittedName>
</protein>
<evidence type="ECO:0000259" key="2">
    <source>
        <dbReference type="Pfam" id="PF13456"/>
    </source>
</evidence>
<dbReference type="Pfam" id="PF13456">
    <property type="entry name" value="RVT_3"/>
    <property type="match status" value="1"/>
</dbReference>
<dbReference type="Gene3D" id="3.30.420.10">
    <property type="entry name" value="Ribonuclease H-like superfamily/Ribonuclease H"/>
    <property type="match status" value="1"/>
</dbReference>
<dbReference type="SUPFAM" id="SSF53098">
    <property type="entry name" value="Ribonuclease H-like"/>
    <property type="match status" value="1"/>
</dbReference>
<gene>
    <name evidence="3" type="ORF">Pfra01_001761000</name>
</gene>
<evidence type="ECO:0000313" key="4">
    <source>
        <dbReference type="Proteomes" id="UP001165121"/>
    </source>
</evidence>
<proteinExistence type="predicted"/>
<dbReference type="Proteomes" id="UP001165121">
    <property type="component" value="Unassembled WGS sequence"/>
</dbReference>
<accession>A0A9W7CY44</accession>
<evidence type="ECO:0000256" key="1">
    <source>
        <dbReference type="SAM" id="MobiDB-lite"/>
    </source>
</evidence>
<feature type="region of interest" description="Disordered" evidence="1">
    <location>
        <begin position="1"/>
        <end position="92"/>
    </location>
</feature>
<feature type="compositionally biased region" description="Basic and acidic residues" evidence="1">
    <location>
        <begin position="41"/>
        <end position="61"/>
    </location>
</feature>
<comment type="caution">
    <text evidence="3">The sequence shown here is derived from an EMBL/GenBank/DDBJ whole genome shotgun (WGS) entry which is preliminary data.</text>
</comment>
<dbReference type="OrthoDB" id="165880at2759"/>
<name>A0A9W7CY44_9STRA</name>
<evidence type="ECO:0000313" key="3">
    <source>
        <dbReference type="EMBL" id="GMF47074.1"/>
    </source>
</evidence>
<feature type="compositionally biased region" description="Basic and acidic residues" evidence="1">
    <location>
        <begin position="81"/>
        <end position="92"/>
    </location>
</feature>
<dbReference type="InterPro" id="IPR036397">
    <property type="entry name" value="RNaseH_sf"/>
</dbReference>
<dbReference type="GO" id="GO:0003676">
    <property type="term" value="F:nucleic acid binding"/>
    <property type="evidence" value="ECO:0007669"/>
    <property type="project" value="InterPro"/>
</dbReference>
<dbReference type="InterPro" id="IPR012337">
    <property type="entry name" value="RNaseH-like_sf"/>
</dbReference>